<keyword evidence="2" id="KW-1185">Reference proteome</keyword>
<protein>
    <submittedName>
        <fullName evidence="1">GNAT family N-acetyltransferase</fullName>
    </submittedName>
</protein>
<gene>
    <name evidence="1" type="ORF">AN396_01405</name>
</gene>
<dbReference type="Proteomes" id="UP000188605">
    <property type="component" value="Unassembled WGS sequence"/>
</dbReference>
<evidence type="ECO:0000313" key="1">
    <source>
        <dbReference type="EMBL" id="ONI38879.1"/>
    </source>
</evidence>
<comment type="caution">
    <text evidence="1">The sequence shown here is derived from an EMBL/GenBank/DDBJ whole genome shotgun (WGS) entry which is preliminary data.</text>
</comment>
<accession>A0ACC8X9M6</accession>
<name>A0ACC8X9M6_9FIRM</name>
<evidence type="ECO:0000313" key="2">
    <source>
        <dbReference type="Proteomes" id="UP000188605"/>
    </source>
</evidence>
<dbReference type="EMBL" id="LJDB01000077">
    <property type="protein sequence ID" value="ONI38879.1"/>
    <property type="molecule type" value="Genomic_DNA"/>
</dbReference>
<proteinExistence type="predicted"/>
<sequence length="133" mass="15807">MKYREFTSDLLGEIKAIYADSNWQSYLKNDDKLKRAFDNSQYVLGAFDDDKLVGFVRCVGDEEYFVLVQDLIVLSKYQQKGLGTYLFKSCWDKYQDVRMFHVVTDIEDKVDNHFYQSFNMKKLEAGHMVSYFR</sequence>
<organism evidence="1 2">
    <name type="scientific">Candidatus Epulonipiscium fishelsonii</name>
    <dbReference type="NCBI Taxonomy" id="77094"/>
    <lineage>
        <taxon>Bacteria</taxon>
        <taxon>Bacillati</taxon>
        <taxon>Bacillota</taxon>
        <taxon>Clostridia</taxon>
        <taxon>Lachnospirales</taxon>
        <taxon>Lachnospiraceae</taxon>
        <taxon>Candidatus Epulonipiscium</taxon>
    </lineage>
</organism>
<reference evidence="1" key="1">
    <citation type="submission" date="2016-08" db="EMBL/GenBank/DDBJ databases">
        <authorList>
            <person name="Ngugi D.K."/>
            <person name="Miyake S."/>
            <person name="Stingl U."/>
        </authorList>
    </citation>
    <scope>NUCLEOTIDE SEQUENCE</scope>
    <source>
        <strain evidence="1">SCG-B11WGA-EpuloA1</strain>
    </source>
</reference>